<dbReference type="EMBL" id="JACHJS010000001">
    <property type="protein sequence ID" value="MBB4967897.1"/>
    <property type="molecule type" value="Genomic_DNA"/>
</dbReference>
<dbReference type="Proteomes" id="UP000542674">
    <property type="component" value="Unassembled WGS sequence"/>
</dbReference>
<name>A0A7W7T7A4_9PSEU</name>
<accession>A0A7W7T7A4</accession>
<reference evidence="1 2" key="1">
    <citation type="submission" date="2020-08" db="EMBL/GenBank/DDBJ databases">
        <title>Sequencing the genomes of 1000 actinobacteria strains.</title>
        <authorList>
            <person name="Klenk H.-P."/>
        </authorList>
    </citation>
    <scope>NUCLEOTIDE SEQUENCE [LARGE SCALE GENOMIC DNA]</scope>
    <source>
        <strain evidence="1 2">DSM 45084</strain>
    </source>
</reference>
<sequence>MTPARRLTVALIGLLLLVVIGYTIRTLTAAEPAPPTTTTTTG</sequence>
<protein>
    <submittedName>
        <fullName evidence="1">Uncharacterized protein</fullName>
    </submittedName>
</protein>
<gene>
    <name evidence="1" type="ORF">F4559_005256</name>
</gene>
<dbReference type="AlphaFoldDB" id="A0A7W7T7A4"/>
<organism evidence="1 2">
    <name type="scientific">Saccharothrix violaceirubra</name>
    <dbReference type="NCBI Taxonomy" id="413306"/>
    <lineage>
        <taxon>Bacteria</taxon>
        <taxon>Bacillati</taxon>
        <taxon>Actinomycetota</taxon>
        <taxon>Actinomycetes</taxon>
        <taxon>Pseudonocardiales</taxon>
        <taxon>Pseudonocardiaceae</taxon>
        <taxon>Saccharothrix</taxon>
    </lineage>
</organism>
<comment type="caution">
    <text evidence="1">The sequence shown here is derived from an EMBL/GenBank/DDBJ whole genome shotgun (WGS) entry which is preliminary data.</text>
</comment>
<evidence type="ECO:0000313" key="1">
    <source>
        <dbReference type="EMBL" id="MBB4967897.1"/>
    </source>
</evidence>
<evidence type="ECO:0000313" key="2">
    <source>
        <dbReference type="Proteomes" id="UP000542674"/>
    </source>
</evidence>
<dbReference type="RefSeq" id="WP_281386361.1">
    <property type="nucleotide sequence ID" value="NZ_BAABAI010000016.1"/>
</dbReference>
<keyword evidence="2" id="KW-1185">Reference proteome</keyword>
<proteinExistence type="predicted"/>